<reference evidence="7 8" key="1">
    <citation type="submission" date="2019-05" db="EMBL/GenBank/DDBJ databases">
        <title>Kocuria coralli sp. nov., a novel actinobacterium isolated from coral reef seawater.</title>
        <authorList>
            <person name="Li J."/>
        </authorList>
    </citation>
    <scope>NUCLEOTIDE SEQUENCE [LARGE SCALE GENOMIC DNA]</scope>
    <source>
        <strain evidence="7 8">SCSIO 13007</strain>
    </source>
</reference>
<dbReference type="InterPro" id="IPR030817">
    <property type="entry name" value="Myo_inos_IolD"/>
</dbReference>
<keyword evidence="7" id="KW-0378">Hydrolase</keyword>
<keyword evidence="2 3" id="KW-0786">Thiamine pyrophosphate</keyword>
<dbReference type="InterPro" id="IPR011766">
    <property type="entry name" value="TPP_enzyme_TPP-bd"/>
</dbReference>
<dbReference type="EC" id="3.7.1.22" evidence="7"/>
<dbReference type="InterPro" id="IPR012001">
    <property type="entry name" value="Thiamin_PyroP_enz_TPP-bd_dom"/>
</dbReference>
<dbReference type="GO" id="GO:0005948">
    <property type="term" value="C:acetolactate synthase complex"/>
    <property type="evidence" value="ECO:0007669"/>
    <property type="project" value="TreeGrafter"/>
</dbReference>
<accession>A0A5J5KZF5</accession>
<dbReference type="SUPFAM" id="SSF52467">
    <property type="entry name" value="DHS-like NAD/FAD-binding domain"/>
    <property type="match status" value="1"/>
</dbReference>
<dbReference type="OrthoDB" id="3194735at2"/>
<gene>
    <name evidence="7" type="primary">iolD</name>
    <name evidence="7" type="ORF">FCK90_07380</name>
</gene>
<dbReference type="SUPFAM" id="SSF52518">
    <property type="entry name" value="Thiamin diphosphate-binding fold (THDP-binding)"/>
    <property type="match status" value="2"/>
</dbReference>
<dbReference type="PANTHER" id="PTHR18968">
    <property type="entry name" value="THIAMINE PYROPHOSPHATE ENZYMES"/>
    <property type="match status" value="1"/>
</dbReference>
<dbReference type="GO" id="GO:0000287">
    <property type="term" value="F:magnesium ion binding"/>
    <property type="evidence" value="ECO:0007669"/>
    <property type="project" value="InterPro"/>
</dbReference>
<proteinExistence type="inferred from homology"/>
<evidence type="ECO:0000313" key="8">
    <source>
        <dbReference type="Proteomes" id="UP000325957"/>
    </source>
</evidence>
<evidence type="ECO:0000256" key="3">
    <source>
        <dbReference type="RuleBase" id="RU362132"/>
    </source>
</evidence>
<dbReference type="EMBL" id="SZWF01000007">
    <property type="protein sequence ID" value="KAA9394295.1"/>
    <property type="molecule type" value="Genomic_DNA"/>
</dbReference>
<dbReference type="Gene3D" id="3.40.50.970">
    <property type="match status" value="2"/>
</dbReference>
<dbReference type="AlphaFoldDB" id="A0A5J5KZF5"/>
<name>A0A5J5KZF5_9MICC</name>
<evidence type="ECO:0000313" key="7">
    <source>
        <dbReference type="EMBL" id="KAA9394295.1"/>
    </source>
</evidence>
<dbReference type="Proteomes" id="UP000325957">
    <property type="component" value="Unassembled WGS sequence"/>
</dbReference>
<dbReference type="GO" id="GO:0009097">
    <property type="term" value="P:isoleucine biosynthetic process"/>
    <property type="evidence" value="ECO:0007669"/>
    <property type="project" value="TreeGrafter"/>
</dbReference>
<dbReference type="NCBIfam" id="TIGR04377">
    <property type="entry name" value="myo_inos_iolD"/>
    <property type="match status" value="1"/>
</dbReference>
<dbReference type="Pfam" id="PF00205">
    <property type="entry name" value="TPP_enzyme_M"/>
    <property type="match status" value="1"/>
</dbReference>
<protein>
    <submittedName>
        <fullName evidence="7">3D-(3,5/4)-trihydroxycyclohexane-1,2-dione acylhydrolase (Decyclizing)</fullName>
        <ecNumber evidence="7">3.7.1.22</ecNumber>
    </submittedName>
</protein>
<dbReference type="GO" id="GO:0030976">
    <property type="term" value="F:thiamine pyrophosphate binding"/>
    <property type="evidence" value="ECO:0007669"/>
    <property type="project" value="InterPro"/>
</dbReference>
<sequence length="645" mass="69629">MTHSDETVRLTVAQAVVKYLTVQYSVLDGDRRRIVPAAAGIFGHGNVSGFSQAFSQYSDDLPFIQGRNEQALGHAGAALAKATRRRQTLAVSASIGPGAMNLITAASLATVNRLPLLLLPGDTYATRRQGPVLQQLEDPQDPGLTVNDAFRPVSRFFDRITRPEQLVTALPQAFRVLTSPVETGAVVLSLPQDIQSHAYDFPVALFEPRDWPIRRTIPHEEEIAAVAGRLREARKPVIVAGGGVLYSEATVALESLAEATGIPVAETFGGKGAVQSEADWLLGGIGLEGNPATNQLIAEADLVLSVGTRLTDFATGSQSMFKNPDVRFASINIADLDAIKQGATAVVADARLGLDALRSALGDYRVPEQWSREIAARRGEWAPERTAALDPDTPFDKSAPEHAELGIPDTDAEITQGQLIGLLQEHAQDGDTIIAAAGGPPGDLLKVWDATAGRNCHLEFGFSCMGYEVPAGIGVRLADPDPAHRVTVFIGDGTFLLNPTEILTAAQERMKITYVVSENHGYQVIRRLQMLKFGEQFGNDFRYRGDGENARLDGDYLEVDLRQIGQGLGAQAERVTTAAQVREALDRTRDVDGPVLLVVPTVPLVDLPPGGVFWDVAPAEVSEQDWVAPIREEYEAGLQDQRWHV</sequence>
<dbReference type="InterPro" id="IPR012000">
    <property type="entry name" value="Thiamin_PyroP_enz_cen_dom"/>
</dbReference>
<feature type="domain" description="Thiamine pyrophosphate enzyme N-terminal TPP-binding" evidence="6">
    <location>
        <begin position="49"/>
        <end position="134"/>
    </location>
</feature>
<dbReference type="CDD" id="cd07035">
    <property type="entry name" value="TPP_PYR_POX_like"/>
    <property type="match status" value="1"/>
</dbReference>
<dbReference type="InterPro" id="IPR029035">
    <property type="entry name" value="DHS-like_NAD/FAD-binding_dom"/>
</dbReference>
<dbReference type="GO" id="GO:0102481">
    <property type="term" value="F:3D-(3,5/4)-trihydroxycyclohexane-1,2-dione hydrolase activity"/>
    <property type="evidence" value="ECO:0007669"/>
    <property type="project" value="UniProtKB-EC"/>
</dbReference>
<dbReference type="Pfam" id="PF02775">
    <property type="entry name" value="TPP_enzyme_C"/>
    <property type="match status" value="1"/>
</dbReference>
<evidence type="ECO:0000259" key="5">
    <source>
        <dbReference type="Pfam" id="PF02775"/>
    </source>
</evidence>
<dbReference type="InterPro" id="IPR045229">
    <property type="entry name" value="TPP_enz"/>
</dbReference>
<dbReference type="Gene3D" id="3.40.50.1220">
    <property type="entry name" value="TPP-binding domain"/>
    <property type="match status" value="1"/>
</dbReference>
<comment type="caution">
    <text evidence="7">The sequence shown here is derived from an EMBL/GenBank/DDBJ whole genome shotgun (WGS) entry which is preliminary data.</text>
</comment>
<evidence type="ECO:0000256" key="2">
    <source>
        <dbReference type="ARBA" id="ARBA00023052"/>
    </source>
</evidence>
<feature type="domain" description="Thiamine pyrophosphate enzyme central" evidence="4">
    <location>
        <begin position="223"/>
        <end position="357"/>
    </location>
</feature>
<evidence type="ECO:0000256" key="1">
    <source>
        <dbReference type="ARBA" id="ARBA00007812"/>
    </source>
</evidence>
<dbReference type="RefSeq" id="WP_158033666.1">
    <property type="nucleotide sequence ID" value="NZ_ML708616.1"/>
</dbReference>
<dbReference type="GO" id="GO:0019310">
    <property type="term" value="P:inositol catabolic process"/>
    <property type="evidence" value="ECO:0007669"/>
    <property type="project" value="InterPro"/>
</dbReference>
<dbReference type="PANTHER" id="PTHR18968:SF9">
    <property type="entry name" value="3D-(3,5_4)-TRIHYDROXYCYCLOHEXANE-1,2-DIONE HYDROLASE"/>
    <property type="match status" value="1"/>
</dbReference>
<dbReference type="GO" id="GO:0003984">
    <property type="term" value="F:acetolactate synthase activity"/>
    <property type="evidence" value="ECO:0007669"/>
    <property type="project" value="TreeGrafter"/>
</dbReference>
<dbReference type="GO" id="GO:0009099">
    <property type="term" value="P:L-valine biosynthetic process"/>
    <property type="evidence" value="ECO:0007669"/>
    <property type="project" value="TreeGrafter"/>
</dbReference>
<evidence type="ECO:0000259" key="4">
    <source>
        <dbReference type="Pfam" id="PF00205"/>
    </source>
</evidence>
<keyword evidence="8" id="KW-1185">Reference proteome</keyword>
<organism evidence="7 8">
    <name type="scientific">Kocuria coralli</name>
    <dbReference type="NCBI Taxonomy" id="1461025"/>
    <lineage>
        <taxon>Bacteria</taxon>
        <taxon>Bacillati</taxon>
        <taxon>Actinomycetota</taxon>
        <taxon>Actinomycetes</taxon>
        <taxon>Micrococcales</taxon>
        <taxon>Micrococcaceae</taxon>
        <taxon>Kocuria</taxon>
    </lineage>
</organism>
<feature type="domain" description="Thiamine pyrophosphate enzyme TPP-binding" evidence="5">
    <location>
        <begin position="445"/>
        <end position="599"/>
    </location>
</feature>
<comment type="similarity">
    <text evidence="1 3">Belongs to the TPP enzyme family.</text>
</comment>
<dbReference type="GO" id="GO:0050660">
    <property type="term" value="F:flavin adenine dinucleotide binding"/>
    <property type="evidence" value="ECO:0007669"/>
    <property type="project" value="TreeGrafter"/>
</dbReference>
<dbReference type="Pfam" id="PF02776">
    <property type="entry name" value="TPP_enzyme_N"/>
    <property type="match status" value="1"/>
</dbReference>
<dbReference type="InterPro" id="IPR029061">
    <property type="entry name" value="THDP-binding"/>
</dbReference>
<evidence type="ECO:0000259" key="6">
    <source>
        <dbReference type="Pfam" id="PF02776"/>
    </source>
</evidence>